<dbReference type="GO" id="GO:0008901">
    <property type="term" value="F:ferredoxin hydrogenase activity"/>
    <property type="evidence" value="ECO:0007669"/>
    <property type="project" value="InterPro"/>
</dbReference>
<protein>
    <submittedName>
        <fullName evidence="3">Sulfhydrogenase 1 subunit alpha</fullName>
    </submittedName>
</protein>
<dbReference type="PROSITE" id="PS00508">
    <property type="entry name" value="NI_HGENASE_L_2"/>
    <property type="match status" value="1"/>
</dbReference>
<evidence type="ECO:0000313" key="4">
    <source>
        <dbReference type="Proteomes" id="UP000317778"/>
    </source>
</evidence>
<name>A0A532VBM5_UNCT6</name>
<evidence type="ECO:0000256" key="1">
    <source>
        <dbReference type="ARBA" id="ARBA00023002"/>
    </source>
</evidence>
<dbReference type="EMBL" id="NJBO01000001">
    <property type="protein sequence ID" value="TKJ44367.1"/>
    <property type="molecule type" value="Genomic_DNA"/>
</dbReference>
<evidence type="ECO:0000256" key="2">
    <source>
        <dbReference type="PIRSR" id="PIRSR601501-1"/>
    </source>
</evidence>
<keyword evidence="2" id="KW-0479">Metal-binding</keyword>
<dbReference type="PANTHER" id="PTHR43600:SF4">
    <property type="entry name" value="CYTOSOLIC NIFE-HYDROGENASE, ALPHA SUBUNIT"/>
    <property type="match status" value="1"/>
</dbReference>
<keyword evidence="2" id="KW-0533">Nickel</keyword>
<dbReference type="InterPro" id="IPR029014">
    <property type="entry name" value="NiFe-Hase_large"/>
</dbReference>
<feature type="binding site" evidence="2">
    <location>
        <position position="66"/>
    </location>
    <ligand>
        <name>Ni(2+)</name>
        <dbReference type="ChEBI" id="CHEBI:49786"/>
    </ligand>
</feature>
<feature type="binding site" evidence="2">
    <location>
        <position position="44"/>
    </location>
    <ligand>
        <name>Mg(2+)</name>
        <dbReference type="ChEBI" id="CHEBI:18420"/>
    </ligand>
</feature>
<comment type="caution">
    <text evidence="3">The sequence shown here is derived from an EMBL/GenBank/DDBJ whole genome shotgun (WGS) entry which is preliminary data.</text>
</comment>
<feature type="binding site" evidence="2">
    <location>
        <position position="66"/>
    </location>
    <ligand>
        <name>Fe cation</name>
        <dbReference type="ChEBI" id="CHEBI:24875"/>
    </ligand>
</feature>
<comment type="cofactor">
    <cofactor evidence="2">
        <name>Ni(2+)</name>
        <dbReference type="ChEBI" id="CHEBI:49786"/>
    </cofactor>
</comment>
<feature type="binding site" evidence="2">
    <location>
        <position position="372"/>
    </location>
    <ligand>
        <name>Mg(2+)</name>
        <dbReference type="ChEBI" id="CHEBI:18420"/>
    </ligand>
</feature>
<keyword evidence="2" id="KW-0408">Iron</keyword>
<comment type="cofactor">
    <cofactor evidence="2">
        <name>Fe cation</name>
        <dbReference type="ChEBI" id="CHEBI:24875"/>
    </cofactor>
</comment>
<dbReference type="InterPro" id="IPR001501">
    <property type="entry name" value="Ni-dep_hyd_lsu"/>
</dbReference>
<sequence length="430" mass="48542">MSLNRIKIESLARVEGHGGITVDFKDGELSKVTVDIHEGPRLLETIAQGRVPSEVVSLTCRICAICTLSHRYAALRAMEKALEIEVPPKVRLMRDLMHCGEMIESHALHVFLLALPDYLGYPSAVHMAPEYLEDVQAGLRVKRFGVRLMELTAARSIHGENPVIGGFGRYPSKSELLRFKYEAESLIPDAERGVEILRNLRQPTYMEEGMTFMCTKPEHDRYGWVADRILVSNGQEFNAWDYHKLTNERVVPHSMAKRSRFQDKPYFVGALARFNLLGERLDGVAGEHFRRCYNLSWIRNPMYNNVAQAIETVWALEEAPRIIDKLLTHEEDPAIVAPSRDKGAGSAAVEAPRGTLYHHYEIAEGRVVHTDIITPTAQFLDMMESHIRVAAKNLTDEGDTDNIELKLEMVARAYDPCISCATHLVKVRGL</sequence>
<feature type="binding site" evidence="2">
    <location>
        <position position="63"/>
    </location>
    <ligand>
        <name>Ni(2+)</name>
        <dbReference type="ChEBI" id="CHEBI:49786"/>
    </ligand>
</feature>
<dbReference type="PANTHER" id="PTHR43600">
    <property type="entry name" value="COENZYME F420 HYDROGENASE, SUBUNIT ALPHA"/>
    <property type="match status" value="1"/>
</dbReference>
<reference evidence="3 4" key="1">
    <citation type="submission" date="2017-06" db="EMBL/GenBank/DDBJ databases">
        <title>Novel microbial phyla capable of carbon fixation and sulfur reduction in deep-sea sediments.</title>
        <authorList>
            <person name="Huang J."/>
            <person name="Baker B."/>
            <person name="Wang Y."/>
        </authorList>
    </citation>
    <scope>NUCLEOTIDE SEQUENCE [LARGE SCALE GENOMIC DNA]</scope>
    <source>
        <strain evidence="3">B3_TA06</strain>
    </source>
</reference>
<dbReference type="AlphaFoldDB" id="A0A532VBM5"/>
<feature type="binding site" evidence="2">
    <location>
        <position position="420"/>
    </location>
    <ligand>
        <name>Fe cation</name>
        <dbReference type="ChEBI" id="CHEBI:24875"/>
    </ligand>
</feature>
<proteinExistence type="predicted"/>
<organism evidence="3 4">
    <name type="scientific">candidate division TA06 bacterium B3_TA06</name>
    <dbReference type="NCBI Taxonomy" id="2012487"/>
    <lineage>
        <taxon>Bacteria</taxon>
        <taxon>Bacteria division TA06</taxon>
    </lineage>
</organism>
<gene>
    <name evidence="3" type="ORF">CEE36_01090</name>
</gene>
<feature type="binding site" evidence="2">
    <location>
        <position position="423"/>
    </location>
    <ligand>
        <name>Mg(2+)</name>
        <dbReference type="ChEBI" id="CHEBI:18420"/>
    </ligand>
</feature>
<dbReference type="Proteomes" id="UP000317778">
    <property type="component" value="Unassembled WGS sequence"/>
</dbReference>
<dbReference type="SUPFAM" id="SSF56762">
    <property type="entry name" value="HydB/Nqo4-like"/>
    <property type="match status" value="1"/>
</dbReference>
<accession>A0A532VBM5</accession>
<dbReference type="InterPro" id="IPR018194">
    <property type="entry name" value="Ni-dep_hyd_lsu_Ni_BS"/>
</dbReference>
<feature type="binding site" evidence="2">
    <location>
        <position position="417"/>
    </location>
    <ligand>
        <name>Ni(2+)</name>
        <dbReference type="ChEBI" id="CHEBI:49786"/>
    </ligand>
</feature>
<dbReference type="GO" id="GO:0016151">
    <property type="term" value="F:nickel cation binding"/>
    <property type="evidence" value="ECO:0007669"/>
    <property type="project" value="InterPro"/>
</dbReference>
<dbReference type="Gene3D" id="1.10.645.10">
    <property type="entry name" value="Cytochrome-c3 Hydrogenase, chain B"/>
    <property type="match status" value="1"/>
</dbReference>
<dbReference type="Pfam" id="PF00374">
    <property type="entry name" value="NiFeSe_Hases"/>
    <property type="match status" value="2"/>
</dbReference>
<keyword evidence="2" id="KW-0460">Magnesium</keyword>
<keyword evidence="1" id="KW-0560">Oxidoreductase</keyword>
<evidence type="ECO:0000313" key="3">
    <source>
        <dbReference type="EMBL" id="TKJ44367.1"/>
    </source>
</evidence>